<dbReference type="Pfam" id="PF00561">
    <property type="entry name" value="Abhydrolase_1"/>
    <property type="match status" value="1"/>
</dbReference>
<evidence type="ECO:0000259" key="2">
    <source>
        <dbReference type="Pfam" id="PF00561"/>
    </source>
</evidence>
<dbReference type="PRINTS" id="PR00412">
    <property type="entry name" value="EPOXHYDRLASE"/>
</dbReference>
<evidence type="ECO:0000313" key="3">
    <source>
        <dbReference type="EMBL" id="MFC6147194.1"/>
    </source>
</evidence>
<dbReference type="SUPFAM" id="SSF53474">
    <property type="entry name" value="alpha/beta-Hydrolases"/>
    <property type="match status" value="1"/>
</dbReference>
<dbReference type="RefSeq" id="WP_377001821.1">
    <property type="nucleotide sequence ID" value="NZ_JBHSQE010000009.1"/>
</dbReference>
<gene>
    <name evidence="3" type="ORF">ACFPUZ_10315</name>
</gene>
<evidence type="ECO:0000256" key="1">
    <source>
        <dbReference type="ARBA" id="ARBA00022801"/>
    </source>
</evidence>
<keyword evidence="1 3" id="KW-0378">Hydrolase</keyword>
<sequence length="296" mass="32520">MFLRRRPLPPSVVELDGPFSHELVHTRGIRLHVATAGRPEDPLVLLLHGTFGGWFEFRRVIAPLAARGFRVAAVDFRGYGLSDRPPSTAGDALRTAAGDIAGLIRALGHDTALIVGADTGGTVAWALASHYPEMVTGLVSVSAAHPVDLRRASVARPWRHVGTLSRPLWPLLGAAAYRRHLHSSTTPDFRHSPGFGEEVALRVRAGRISNTRPWRLRTNRLLTAPVSARWLHTQVSAPTLLLQPPLPVWRHLGRRSAARVTGDLNVRHVARTRDLPHLENPPAFVEAVAEFAERHL</sequence>
<accession>A0ABW1QEH9</accession>
<evidence type="ECO:0000313" key="4">
    <source>
        <dbReference type="Proteomes" id="UP001596244"/>
    </source>
</evidence>
<dbReference type="PANTHER" id="PTHR43329">
    <property type="entry name" value="EPOXIDE HYDROLASE"/>
    <property type="match status" value="1"/>
</dbReference>
<dbReference type="InterPro" id="IPR000639">
    <property type="entry name" value="Epox_hydrolase-like"/>
</dbReference>
<name>A0ABW1QEH9_9CORY</name>
<dbReference type="PRINTS" id="PR00111">
    <property type="entry name" value="ABHYDROLASE"/>
</dbReference>
<comment type="caution">
    <text evidence="3">The sequence shown here is derived from an EMBL/GenBank/DDBJ whole genome shotgun (WGS) entry which is preliminary data.</text>
</comment>
<organism evidence="3 4">
    <name type="scientific">Corynebacterium nasicanis</name>
    <dbReference type="NCBI Taxonomy" id="1448267"/>
    <lineage>
        <taxon>Bacteria</taxon>
        <taxon>Bacillati</taxon>
        <taxon>Actinomycetota</taxon>
        <taxon>Actinomycetes</taxon>
        <taxon>Mycobacteriales</taxon>
        <taxon>Corynebacteriaceae</taxon>
        <taxon>Corynebacterium</taxon>
    </lineage>
</organism>
<dbReference type="Proteomes" id="UP001596244">
    <property type="component" value="Unassembled WGS sequence"/>
</dbReference>
<protein>
    <submittedName>
        <fullName evidence="3">Alpha/beta fold hydrolase</fullName>
    </submittedName>
</protein>
<dbReference type="Gene3D" id="3.40.50.1820">
    <property type="entry name" value="alpha/beta hydrolase"/>
    <property type="match status" value="1"/>
</dbReference>
<proteinExistence type="predicted"/>
<dbReference type="EMBL" id="JBHSQE010000009">
    <property type="protein sequence ID" value="MFC6147194.1"/>
    <property type="molecule type" value="Genomic_DNA"/>
</dbReference>
<reference evidence="4" key="1">
    <citation type="journal article" date="2019" name="Int. J. Syst. Evol. Microbiol.">
        <title>The Global Catalogue of Microorganisms (GCM) 10K type strain sequencing project: providing services to taxonomists for standard genome sequencing and annotation.</title>
        <authorList>
            <consortium name="The Broad Institute Genomics Platform"/>
            <consortium name="The Broad Institute Genome Sequencing Center for Infectious Disease"/>
            <person name="Wu L."/>
            <person name="Ma J."/>
        </authorList>
    </citation>
    <scope>NUCLEOTIDE SEQUENCE [LARGE SCALE GENOMIC DNA]</scope>
    <source>
        <strain evidence="4">CCUG 51943</strain>
    </source>
</reference>
<dbReference type="InterPro" id="IPR029058">
    <property type="entry name" value="AB_hydrolase_fold"/>
</dbReference>
<keyword evidence="4" id="KW-1185">Reference proteome</keyword>
<dbReference type="InterPro" id="IPR000073">
    <property type="entry name" value="AB_hydrolase_1"/>
</dbReference>
<feature type="domain" description="AB hydrolase-1" evidence="2">
    <location>
        <begin position="42"/>
        <end position="160"/>
    </location>
</feature>
<dbReference type="GO" id="GO:0016787">
    <property type="term" value="F:hydrolase activity"/>
    <property type="evidence" value="ECO:0007669"/>
    <property type="project" value="UniProtKB-KW"/>
</dbReference>